<gene>
    <name evidence="1" type="ORF">clem_04475</name>
</gene>
<keyword evidence="2" id="KW-1185">Reference proteome</keyword>
<accession>A0A222P0S2</accession>
<organism evidence="1 2">
    <name type="scientific">Legionella clemsonensis</name>
    <dbReference type="NCBI Taxonomy" id="1867846"/>
    <lineage>
        <taxon>Bacteria</taxon>
        <taxon>Pseudomonadati</taxon>
        <taxon>Pseudomonadota</taxon>
        <taxon>Gammaproteobacteria</taxon>
        <taxon>Legionellales</taxon>
        <taxon>Legionellaceae</taxon>
        <taxon>Legionella</taxon>
    </lineage>
</organism>
<dbReference type="KEGG" id="lcd:clem_04475"/>
<evidence type="ECO:0008006" key="3">
    <source>
        <dbReference type="Google" id="ProtNLM"/>
    </source>
</evidence>
<dbReference type="RefSeq" id="WP_094090505.1">
    <property type="nucleotide sequence ID" value="NZ_CP016397.1"/>
</dbReference>
<protein>
    <recommendedName>
        <fullName evidence="3">J domain-containing protein</fullName>
    </recommendedName>
</protein>
<reference evidence="2" key="1">
    <citation type="submission" date="2016-07" db="EMBL/GenBank/DDBJ databases">
        <authorList>
            <person name="Florea S."/>
            <person name="Webb J.S."/>
            <person name="Jaromczyk J."/>
            <person name="Schardl C.L."/>
        </authorList>
    </citation>
    <scope>NUCLEOTIDE SEQUENCE [LARGE SCALE GENOMIC DNA]</scope>
    <source>
        <strain evidence="2">CDC-D5610</strain>
    </source>
</reference>
<proteinExistence type="predicted"/>
<sequence>MDFEECLKQLIAEYTDYDEERFIYKDKTTITFETKQKIEASLIALICQYLSQDGLTAEAIHPYTKKLQLLFHPDKYPVSSPQNKWLQNTLSAEGIKDATCFNLVILCEKKLTDPEAPEFHYGEILTMEALIAQIKKDRENAKTYTQRALLDSILAMLTSAEAYNNQLNTISIIWAQRLTQLMPYLTTGYCLSFFIEELALLYAVTFTLSKGGRWLEQSSFSQGQTIGRIMRVFGETIFTAVTALVARLTELNIFMVRGAINLGIDAGSGIYKLLTASAVEGTSSSHSTNQSKALILAPQDLLGGIRFKTFELKILAMSFEQKAKQLQSQWFLEWRAGSYKNVTIRKTLRKLREIDRSNLSVPEKLEKAAEIITALENNKKVNVKGSGTEKTINIAKTLLERLRDSNGEEIQSQLAISV</sequence>
<dbReference type="AlphaFoldDB" id="A0A222P0S2"/>
<evidence type="ECO:0000313" key="2">
    <source>
        <dbReference type="Proteomes" id="UP000201728"/>
    </source>
</evidence>
<evidence type="ECO:0000313" key="1">
    <source>
        <dbReference type="EMBL" id="ASQ45453.1"/>
    </source>
</evidence>
<dbReference type="EMBL" id="CP016397">
    <property type="protein sequence ID" value="ASQ45453.1"/>
    <property type="molecule type" value="Genomic_DNA"/>
</dbReference>
<dbReference type="Proteomes" id="UP000201728">
    <property type="component" value="Chromosome"/>
</dbReference>
<dbReference type="OrthoDB" id="5635385at2"/>
<name>A0A222P0S2_9GAMM</name>